<dbReference type="PANTHER" id="PTHR33223:SF10">
    <property type="entry name" value="AMINOTRANSFERASE-LIKE PLANT MOBILE DOMAIN-CONTAINING PROTEIN"/>
    <property type="match status" value="1"/>
</dbReference>
<dbReference type="Proteomes" id="UP000288805">
    <property type="component" value="Unassembled WGS sequence"/>
</dbReference>
<comment type="caution">
    <text evidence="1">The sequence shown here is derived from an EMBL/GenBank/DDBJ whole genome shotgun (WGS) entry which is preliminary data.</text>
</comment>
<name>A0A438BR39_VITVI</name>
<proteinExistence type="predicted"/>
<sequence>MKGRPRVATTQEVCPGPLATADMPGLASPSTTQPHARPLIERGPLGYVSRRLDDMLSTPFSFYIIDYEPPRGFMVLKFTIYDGISDPFDHIMHYKQVMTLDIGNDALLCKVFPASLHDQTLSWFHRLPKNSMSNFRDLSEAFMGHYLYSA</sequence>
<dbReference type="EMBL" id="QGNW01002653">
    <property type="protein sequence ID" value="RVW13434.1"/>
    <property type="molecule type" value="Genomic_DNA"/>
</dbReference>
<dbReference type="AlphaFoldDB" id="A0A438BR39"/>
<dbReference type="PANTHER" id="PTHR33223">
    <property type="entry name" value="CCHC-TYPE DOMAIN-CONTAINING PROTEIN"/>
    <property type="match status" value="1"/>
</dbReference>
<accession>A0A438BR39</accession>
<evidence type="ECO:0000313" key="2">
    <source>
        <dbReference type="Proteomes" id="UP000288805"/>
    </source>
</evidence>
<protein>
    <recommendedName>
        <fullName evidence="3">Retrotransposon gag domain-containing protein</fullName>
    </recommendedName>
</protein>
<evidence type="ECO:0008006" key="3">
    <source>
        <dbReference type="Google" id="ProtNLM"/>
    </source>
</evidence>
<gene>
    <name evidence="1" type="ORF">CK203_102341</name>
</gene>
<organism evidence="1 2">
    <name type="scientific">Vitis vinifera</name>
    <name type="common">Grape</name>
    <dbReference type="NCBI Taxonomy" id="29760"/>
    <lineage>
        <taxon>Eukaryota</taxon>
        <taxon>Viridiplantae</taxon>
        <taxon>Streptophyta</taxon>
        <taxon>Embryophyta</taxon>
        <taxon>Tracheophyta</taxon>
        <taxon>Spermatophyta</taxon>
        <taxon>Magnoliopsida</taxon>
        <taxon>eudicotyledons</taxon>
        <taxon>Gunneridae</taxon>
        <taxon>Pentapetalae</taxon>
        <taxon>rosids</taxon>
        <taxon>Vitales</taxon>
        <taxon>Vitaceae</taxon>
        <taxon>Viteae</taxon>
        <taxon>Vitis</taxon>
    </lineage>
</organism>
<reference evidence="1 2" key="1">
    <citation type="journal article" date="2018" name="PLoS Genet.">
        <title>Population sequencing reveals clonal diversity and ancestral inbreeding in the grapevine cultivar Chardonnay.</title>
        <authorList>
            <person name="Roach M.J."/>
            <person name="Johnson D.L."/>
            <person name="Bohlmann J."/>
            <person name="van Vuuren H.J."/>
            <person name="Jones S.J."/>
            <person name="Pretorius I.S."/>
            <person name="Schmidt S.A."/>
            <person name="Borneman A.R."/>
        </authorList>
    </citation>
    <scope>NUCLEOTIDE SEQUENCE [LARGE SCALE GENOMIC DNA]</scope>
    <source>
        <strain evidence="2">cv. Chardonnay</strain>
        <tissue evidence="1">Leaf</tissue>
    </source>
</reference>
<evidence type="ECO:0000313" key="1">
    <source>
        <dbReference type="EMBL" id="RVW13434.1"/>
    </source>
</evidence>